<evidence type="ECO:0000313" key="2">
    <source>
        <dbReference type="Proteomes" id="UP000828390"/>
    </source>
</evidence>
<dbReference type="EMBL" id="JAIWYP010000005">
    <property type="protein sequence ID" value="KAH3821497.1"/>
    <property type="molecule type" value="Genomic_DNA"/>
</dbReference>
<reference evidence="1" key="2">
    <citation type="submission" date="2020-11" db="EMBL/GenBank/DDBJ databases">
        <authorList>
            <person name="McCartney M.A."/>
            <person name="Auch B."/>
            <person name="Kono T."/>
            <person name="Mallez S."/>
            <person name="Becker A."/>
            <person name="Gohl D.M."/>
            <person name="Silverstein K.A.T."/>
            <person name="Koren S."/>
            <person name="Bechman K.B."/>
            <person name="Herman A."/>
            <person name="Abrahante J.E."/>
            <person name="Garbe J."/>
        </authorList>
    </citation>
    <scope>NUCLEOTIDE SEQUENCE</scope>
    <source>
        <strain evidence="1">Duluth1</strain>
        <tissue evidence="1">Whole animal</tissue>
    </source>
</reference>
<comment type="caution">
    <text evidence="1">The sequence shown here is derived from an EMBL/GenBank/DDBJ whole genome shotgun (WGS) entry which is preliminary data.</text>
</comment>
<name>A0A9D4JV72_DREPO</name>
<dbReference type="Gene3D" id="3.40.390.10">
    <property type="entry name" value="Collagenase (Catalytic Domain)"/>
    <property type="match status" value="1"/>
</dbReference>
<sequence length="135" mass="15471">MVNTPIVRFICNNNKLPHSSNEFCIKHILRWNLLHNISVKANENKNGLISIFFEDLNGVPAVITVIYKAYGGVFRRIYSGRRIRCFKHSLFKAYRKWVNTARGGKEEPKLPGLAYTPNQLYFLNAAQVSVLKADC</sequence>
<dbReference type="Proteomes" id="UP000828390">
    <property type="component" value="Unassembled WGS sequence"/>
</dbReference>
<proteinExistence type="predicted"/>
<accession>A0A9D4JV72</accession>
<keyword evidence="2" id="KW-1185">Reference proteome</keyword>
<dbReference type="GO" id="GO:0008237">
    <property type="term" value="F:metallopeptidase activity"/>
    <property type="evidence" value="ECO:0007669"/>
    <property type="project" value="InterPro"/>
</dbReference>
<organism evidence="1 2">
    <name type="scientific">Dreissena polymorpha</name>
    <name type="common">Zebra mussel</name>
    <name type="synonym">Mytilus polymorpha</name>
    <dbReference type="NCBI Taxonomy" id="45954"/>
    <lineage>
        <taxon>Eukaryota</taxon>
        <taxon>Metazoa</taxon>
        <taxon>Spiralia</taxon>
        <taxon>Lophotrochozoa</taxon>
        <taxon>Mollusca</taxon>
        <taxon>Bivalvia</taxon>
        <taxon>Autobranchia</taxon>
        <taxon>Heteroconchia</taxon>
        <taxon>Euheterodonta</taxon>
        <taxon>Imparidentia</taxon>
        <taxon>Neoheterodontei</taxon>
        <taxon>Myida</taxon>
        <taxon>Dreissenoidea</taxon>
        <taxon>Dreissenidae</taxon>
        <taxon>Dreissena</taxon>
    </lineage>
</organism>
<dbReference type="AlphaFoldDB" id="A0A9D4JV72"/>
<reference evidence="1" key="1">
    <citation type="journal article" date="2019" name="bioRxiv">
        <title>The Genome of the Zebra Mussel, Dreissena polymorpha: A Resource for Invasive Species Research.</title>
        <authorList>
            <person name="McCartney M.A."/>
            <person name="Auch B."/>
            <person name="Kono T."/>
            <person name="Mallez S."/>
            <person name="Zhang Y."/>
            <person name="Obille A."/>
            <person name="Becker A."/>
            <person name="Abrahante J.E."/>
            <person name="Garbe J."/>
            <person name="Badalamenti J.P."/>
            <person name="Herman A."/>
            <person name="Mangelson H."/>
            <person name="Liachko I."/>
            <person name="Sullivan S."/>
            <person name="Sone E.D."/>
            <person name="Koren S."/>
            <person name="Silverstein K.A.T."/>
            <person name="Beckman K.B."/>
            <person name="Gohl D.M."/>
        </authorList>
    </citation>
    <scope>NUCLEOTIDE SEQUENCE</scope>
    <source>
        <strain evidence="1">Duluth1</strain>
        <tissue evidence="1">Whole animal</tissue>
    </source>
</reference>
<protein>
    <submittedName>
        <fullName evidence="1">Uncharacterized protein</fullName>
    </submittedName>
</protein>
<dbReference type="InterPro" id="IPR024079">
    <property type="entry name" value="MetalloPept_cat_dom_sf"/>
</dbReference>
<gene>
    <name evidence="1" type="ORF">DPMN_123261</name>
</gene>
<evidence type="ECO:0000313" key="1">
    <source>
        <dbReference type="EMBL" id="KAH3821497.1"/>
    </source>
</evidence>